<name>A0A843UGA1_COLES</name>
<comment type="caution">
    <text evidence="2">The sequence shown here is derived from an EMBL/GenBank/DDBJ whole genome shotgun (WGS) entry which is preliminary data.</text>
</comment>
<dbReference type="Gene3D" id="1.10.150.80">
    <property type="entry name" value="HRDC domain"/>
    <property type="match status" value="1"/>
</dbReference>
<protein>
    <recommendedName>
        <fullName evidence="1">HRDC domain-containing protein</fullName>
    </recommendedName>
</protein>
<evidence type="ECO:0000313" key="3">
    <source>
        <dbReference type="Proteomes" id="UP000652761"/>
    </source>
</evidence>
<keyword evidence="3" id="KW-1185">Reference proteome</keyword>
<reference evidence="2" key="1">
    <citation type="submission" date="2017-07" db="EMBL/GenBank/DDBJ databases">
        <title>Taro Niue Genome Assembly and Annotation.</title>
        <authorList>
            <person name="Atibalentja N."/>
            <person name="Keating K."/>
            <person name="Fields C.J."/>
        </authorList>
    </citation>
    <scope>NUCLEOTIDE SEQUENCE</scope>
    <source>
        <strain evidence="2">Niue_2</strain>
        <tissue evidence="2">Leaf</tissue>
    </source>
</reference>
<accession>A0A843UGA1</accession>
<dbReference type="Proteomes" id="UP000652761">
    <property type="component" value="Unassembled WGS sequence"/>
</dbReference>
<dbReference type="InterPro" id="IPR010997">
    <property type="entry name" value="HRDC-like_sf"/>
</dbReference>
<dbReference type="AlphaFoldDB" id="A0A843UGA1"/>
<organism evidence="2 3">
    <name type="scientific">Colocasia esculenta</name>
    <name type="common">Wild taro</name>
    <name type="synonym">Arum esculentum</name>
    <dbReference type="NCBI Taxonomy" id="4460"/>
    <lineage>
        <taxon>Eukaryota</taxon>
        <taxon>Viridiplantae</taxon>
        <taxon>Streptophyta</taxon>
        <taxon>Embryophyta</taxon>
        <taxon>Tracheophyta</taxon>
        <taxon>Spermatophyta</taxon>
        <taxon>Magnoliopsida</taxon>
        <taxon>Liliopsida</taxon>
        <taxon>Araceae</taxon>
        <taxon>Aroideae</taxon>
        <taxon>Colocasieae</taxon>
        <taxon>Colocasia</taxon>
    </lineage>
</organism>
<gene>
    <name evidence="2" type="ORF">Taro_014959</name>
</gene>
<sequence length="289" mass="32566">MLLDVRTEIAKAAATAPYAICGDQTITKITKARPTTRARLANIDGVNQNFPGRAAPIKERTVFEYILEAARERYEINWVRFCDEVGLTHEVISEIHRAIAKVGSRERMKPIKEELSEDVTYDHIKTCLVMDDLGMSAKFLDSKCSSVKNHSEVPALHSPSSNDMASQKIEGGLEDETVPLSFQNDDLCNGVFSSCSHENTTFRKQPRVNSFASDETAEKKSRKMNHEENYKLEASQDAILQWLGKHDGVSLPDILGHFNNSSKEYVVDLLGCLEGQFFIFKKNDLYRVM</sequence>
<dbReference type="GO" id="GO:0003676">
    <property type="term" value="F:nucleic acid binding"/>
    <property type="evidence" value="ECO:0007669"/>
    <property type="project" value="InterPro"/>
</dbReference>
<dbReference type="OrthoDB" id="10261556at2759"/>
<dbReference type="Pfam" id="PF00570">
    <property type="entry name" value="HRDC"/>
    <property type="match status" value="1"/>
</dbReference>
<dbReference type="InterPro" id="IPR029491">
    <property type="entry name" value="Helicase_HTH"/>
</dbReference>
<feature type="domain" description="HRDC" evidence="1">
    <location>
        <begin position="1"/>
        <end position="76"/>
    </location>
</feature>
<dbReference type="SUPFAM" id="SSF47819">
    <property type="entry name" value="HRDC-like"/>
    <property type="match status" value="1"/>
</dbReference>
<dbReference type="Pfam" id="PF14493">
    <property type="entry name" value="HTH_40"/>
    <property type="match status" value="1"/>
</dbReference>
<dbReference type="EMBL" id="NMUH01000634">
    <property type="protein sequence ID" value="MQL82485.1"/>
    <property type="molecule type" value="Genomic_DNA"/>
</dbReference>
<dbReference type="GO" id="GO:0000166">
    <property type="term" value="F:nucleotide binding"/>
    <property type="evidence" value="ECO:0007669"/>
    <property type="project" value="InterPro"/>
</dbReference>
<evidence type="ECO:0000259" key="1">
    <source>
        <dbReference type="PROSITE" id="PS50967"/>
    </source>
</evidence>
<dbReference type="PROSITE" id="PS50967">
    <property type="entry name" value="HRDC"/>
    <property type="match status" value="1"/>
</dbReference>
<evidence type="ECO:0000313" key="2">
    <source>
        <dbReference type="EMBL" id="MQL82485.1"/>
    </source>
</evidence>
<dbReference type="InterPro" id="IPR002121">
    <property type="entry name" value="HRDC_dom"/>
</dbReference>
<proteinExistence type="predicted"/>
<dbReference type="InterPro" id="IPR044876">
    <property type="entry name" value="HRDC_dom_sf"/>
</dbReference>